<feature type="compositionally biased region" description="Basic and acidic residues" evidence="1">
    <location>
        <begin position="22"/>
        <end position="36"/>
    </location>
</feature>
<feature type="region of interest" description="Disordered" evidence="1">
    <location>
        <begin position="366"/>
        <end position="523"/>
    </location>
</feature>
<feature type="compositionally biased region" description="Basic and acidic residues" evidence="1">
    <location>
        <begin position="54"/>
        <end position="81"/>
    </location>
</feature>
<feature type="domain" description="WKF" evidence="2">
    <location>
        <begin position="228"/>
        <end position="290"/>
    </location>
</feature>
<gene>
    <name evidence="3" type="ORF">AC578_6199</name>
</gene>
<dbReference type="EMBL" id="LFZN01000095">
    <property type="protein sequence ID" value="KXS99276.1"/>
    <property type="molecule type" value="Genomic_DNA"/>
</dbReference>
<keyword evidence="4" id="KW-1185">Reference proteome</keyword>
<dbReference type="InterPro" id="IPR019327">
    <property type="entry name" value="WKF"/>
</dbReference>
<feature type="compositionally biased region" description="Low complexity" evidence="1">
    <location>
        <begin position="483"/>
        <end position="495"/>
    </location>
</feature>
<feature type="compositionally biased region" description="Basic and acidic residues" evidence="1">
    <location>
        <begin position="397"/>
        <end position="413"/>
    </location>
</feature>
<dbReference type="PANTHER" id="PTHR22306">
    <property type="entry name" value="CHROMOSOME 7 OPEN READING FRAME 50"/>
    <property type="match status" value="1"/>
</dbReference>
<feature type="region of interest" description="Disordered" evidence="1">
    <location>
        <begin position="1"/>
        <end position="216"/>
    </location>
</feature>
<organism evidence="3 4">
    <name type="scientific">Pseudocercospora eumusae</name>
    <dbReference type="NCBI Taxonomy" id="321146"/>
    <lineage>
        <taxon>Eukaryota</taxon>
        <taxon>Fungi</taxon>
        <taxon>Dikarya</taxon>
        <taxon>Ascomycota</taxon>
        <taxon>Pezizomycotina</taxon>
        <taxon>Dothideomycetes</taxon>
        <taxon>Dothideomycetidae</taxon>
        <taxon>Mycosphaerellales</taxon>
        <taxon>Mycosphaerellaceae</taxon>
        <taxon>Pseudocercospora</taxon>
    </lineage>
</organism>
<feature type="compositionally biased region" description="Polar residues" evidence="1">
    <location>
        <begin position="509"/>
        <end position="523"/>
    </location>
</feature>
<dbReference type="Pfam" id="PF10180">
    <property type="entry name" value="WKF"/>
    <property type="match status" value="1"/>
</dbReference>
<dbReference type="AlphaFoldDB" id="A0A139HA02"/>
<sequence length="523" mass="57484">MAATESAPRVPAWKRIGLKLKYAKDAPDQESQDTRTSKTAHANPEPVKTHNKRSFSEDAPETRAKRQRPACDRPDPNEAFHRNRAHIAHSAGSERSSLPAPTGIFKAPNQTPKRIVFEDDESLETAQPQQTQPASLRKSVSFTPDTKAQDGYSASNFFKARAADKNAADDSTPEQPEAQPTSPSERPKKDKKKQKKPKQSKSTQIAAIDAKPQEVAETASNSVPDYVEYLLQYQHHKDNWKFNKNKQNDLFRNLFNIHRIPSEHTPAVVQYIKGLKGQARQRIAEQAEDVLKAIWASDNEDADAMSFGSAAARRCAYYEALLTAIERYEASGAGRTQYSDEKLKEMAQEIERGKRAEAILNEALDNELLAEHQPTPVKTTTSPSKSIAPFNIPRATRVVETDPKGKSLAEAEKRKRKRKARTDVSSLSESSSSSSESESESESESDSSSGSSSDDSDSESDSSTSTPDAPRTTRPSPAKKAKTAAASASTNPTTPFDDSFLDKKFGKATPQTYNSTTALKAKG</sequence>
<feature type="compositionally biased region" description="Polar residues" evidence="1">
    <location>
        <begin position="124"/>
        <end position="146"/>
    </location>
</feature>
<name>A0A139HA02_9PEZI</name>
<feature type="compositionally biased region" description="Low complexity" evidence="1">
    <location>
        <begin position="425"/>
        <end position="436"/>
    </location>
</feature>
<reference evidence="3" key="1">
    <citation type="submission" date="2015-07" db="EMBL/GenBank/DDBJ databases">
        <title>Comparative genomics of the Sigatoka disease complex on banana suggests a link between parallel evolutionary changes in Pseudocercospora fijiensis and Pseudocercospora eumusae and increased virulence on the banana host.</title>
        <authorList>
            <person name="Chang T.-C."/>
            <person name="Salvucci A."/>
            <person name="Crous P.W."/>
            <person name="Stergiopoulos I."/>
        </authorList>
    </citation>
    <scope>NUCLEOTIDE SEQUENCE [LARGE SCALE GENOMIC DNA]</scope>
    <source>
        <strain evidence="3">CBS 114824</strain>
    </source>
</reference>
<proteinExistence type="predicted"/>
<dbReference type="STRING" id="321146.A0A139HA02"/>
<feature type="compositionally biased region" description="Basic residues" evidence="1">
    <location>
        <begin position="189"/>
        <end position="199"/>
    </location>
</feature>
<evidence type="ECO:0000256" key="1">
    <source>
        <dbReference type="SAM" id="MobiDB-lite"/>
    </source>
</evidence>
<feature type="compositionally biased region" description="Low complexity" evidence="1">
    <location>
        <begin position="374"/>
        <end position="386"/>
    </location>
</feature>
<evidence type="ECO:0000313" key="4">
    <source>
        <dbReference type="Proteomes" id="UP000070133"/>
    </source>
</evidence>
<protein>
    <recommendedName>
        <fullName evidence="2">WKF domain-containing protein</fullName>
    </recommendedName>
</protein>
<dbReference type="Proteomes" id="UP000070133">
    <property type="component" value="Unassembled WGS sequence"/>
</dbReference>
<dbReference type="OrthoDB" id="10261563at2759"/>
<accession>A0A139HA02</accession>
<comment type="caution">
    <text evidence="3">The sequence shown here is derived from an EMBL/GenBank/DDBJ whole genome shotgun (WGS) entry which is preliminary data.</text>
</comment>
<evidence type="ECO:0000313" key="3">
    <source>
        <dbReference type="EMBL" id="KXS99276.1"/>
    </source>
</evidence>
<dbReference type="PANTHER" id="PTHR22306:SF2">
    <property type="entry name" value="CHROMOSOME 7 OPEN READING FRAME 50"/>
    <property type="match status" value="1"/>
</dbReference>
<evidence type="ECO:0000259" key="2">
    <source>
        <dbReference type="Pfam" id="PF10180"/>
    </source>
</evidence>